<dbReference type="CDD" id="cd14487">
    <property type="entry name" value="AlgX_C"/>
    <property type="match status" value="1"/>
</dbReference>
<keyword evidence="8" id="KW-0016">Alginate biosynthesis</keyword>
<evidence type="ECO:0000256" key="10">
    <source>
        <dbReference type="ARBA" id="ARBA00032384"/>
    </source>
</evidence>
<evidence type="ECO:0000256" key="7">
    <source>
        <dbReference type="ARBA" id="ARBA00022764"/>
    </source>
</evidence>
<evidence type="ECO:0000313" key="14">
    <source>
        <dbReference type="Proteomes" id="UP000236745"/>
    </source>
</evidence>
<dbReference type="InterPro" id="IPR031798">
    <property type="entry name" value="AlgX_C"/>
</dbReference>
<dbReference type="EMBL" id="FNVQ01000004">
    <property type="protein sequence ID" value="SEG77118.1"/>
    <property type="molecule type" value="Genomic_DNA"/>
</dbReference>
<comment type="pathway">
    <text evidence="2">Glycan biosynthesis; alginate biosynthesis.</text>
</comment>
<feature type="active site" description="Nucleophile" evidence="11">
    <location>
        <position position="261"/>
    </location>
</feature>
<evidence type="ECO:0000256" key="2">
    <source>
        <dbReference type="ARBA" id="ARBA00005182"/>
    </source>
</evidence>
<evidence type="ECO:0000256" key="5">
    <source>
        <dbReference type="ARBA" id="ARBA00022679"/>
    </source>
</evidence>
<protein>
    <recommendedName>
        <fullName evidence="4">Alginate biosynthesis protein AlgX</fullName>
    </recommendedName>
    <alternativeName>
        <fullName evidence="10">Probable alginate O-acetyltransferase AlgX</fullName>
    </alternativeName>
</protein>
<dbReference type="CDD" id="cd14441">
    <property type="entry name" value="AlgX_N"/>
    <property type="match status" value="1"/>
</dbReference>
<dbReference type="GO" id="GO:0042597">
    <property type="term" value="C:periplasmic space"/>
    <property type="evidence" value="ECO:0007669"/>
    <property type="project" value="UniProtKB-SubCell"/>
</dbReference>
<name>A0A1H6CW85_9GAMM</name>
<keyword evidence="5" id="KW-0808">Transferase</keyword>
<accession>A0A1H6CW85</accession>
<dbReference type="InterPro" id="IPR031811">
    <property type="entry name" value="ALGX/ALGJ_SGNH-like"/>
</dbReference>
<dbReference type="Pfam" id="PF16822">
    <property type="entry name" value="ALGX"/>
    <property type="match status" value="1"/>
</dbReference>
<feature type="active site" description="Proton acceptor" evidence="11">
    <location>
        <position position="169"/>
    </location>
</feature>
<dbReference type="Gene3D" id="2.60.120.1380">
    <property type="entry name" value="C-terminal carbohydrate-binding module"/>
    <property type="match status" value="1"/>
</dbReference>
<dbReference type="GO" id="GO:0016740">
    <property type="term" value="F:transferase activity"/>
    <property type="evidence" value="ECO:0007669"/>
    <property type="project" value="UniProtKB-KW"/>
</dbReference>
<evidence type="ECO:0000256" key="9">
    <source>
        <dbReference type="ARBA" id="ARBA00023157"/>
    </source>
</evidence>
<evidence type="ECO:0000256" key="6">
    <source>
        <dbReference type="ARBA" id="ARBA00022729"/>
    </source>
</evidence>
<feature type="domain" description="AlgX/AlgJ SGNH hydrolase-like" evidence="12">
    <location>
        <begin position="58"/>
        <end position="324"/>
    </location>
</feature>
<dbReference type="InterPro" id="IPR034655">
    <property type="entry name" value="AlgX_N"/>
</dbReference>
<dbReference type="GO" id="GO:0042121">
    <property type="term" value="P:alginic acid biosynthetic process"/>
    <property type="evidence" value="ECO:0007669"/>
    <property type="project" value="UniProtKB-UniPathway"/>
</dbReference>
<dbReference type="Proteomes" id="UP000236745">
    <property type="component" value="Unassembled WGS sequence"/>
</dbReference>
<feature type="active site" evidence="11">
    <location>
        <position position="167"/>
    </location>
</feature>
<evidence type="ECO:0000256" key="1">
    <source>
        <dbReference type="ARBA" id="ARBA00004418"/>
    </source>
</evidence>
<keyword evidence="7" id="KW-0574">Periplasm</keyword>
<dbReference type="AlphaFoldDB" id="A0A1H6CW85"/>
<keyword evidence="9" id="KW-1015">Disulfide bond</keyword>
<comment type="similarity">
    <text evidence="3">Belongs to the AlgX family.</text>
</comment>
<keyword evidence="6" id="KW-0732">Signal</keyword>
<evidence type="ECO:0000313" key="13">
    <source>
        <dbReference type="EMBL" id="SEG77118.1"/>
    </source>
</evidence>
<evidence type="ECO:0000259" key="12">
    <source>
        <dbReference type="Pfam" id="PF16822"/>
    </source>
</evidence>
<sequence>MAMLGVQSLGIVAVVASLLLQPRLVLACEDGKDCMSCQAMDDPASYLEGSMKMAAKLTAGRDHWLFRSEVDFSDQFGMDSAMEGEFARLVDAFAGQGTQLVMVLQPTRGLMHHDKVREDKTQGFNYPLAQANLERFLAQLRAAGAIVPDVMTLVETPPQDDYFFRRDHHWTPAGARVTARVVADELLKSGVVSQLDKTEYRTEEGRVIPKDGVLNLALQSLCGNRYSMQYVQGFRTVPVATDADALFGESATPDLALVGTSNSAVRDDEVKEYNFDGFLKEYLSLDILNFALPGSGEYGSLLQYLYSDNYSPESAPKLLLWELPANYTLSDELMYRQLIPAIKSKGSDRPPLIERRLEGRAVEVGQRIELLSNSGNSRIGLPPKGSYLDIQIADPALKEFYIIVYYDDGSRDKVWIRREMIVSGGQYFLELSRAPEFRKANLLSVFLEPTQGLAEPTDIEVRLYP</sequence>
<dbReference type="RefSeq" id="WP_104004605.1">
    <property type="nucleotide sequence ID" value="NZ_FNVQ01000004.1"/>
</dbReference>
<keyword evidence="14" id="KW-1185">Reference proteome</keyword>
<gene>
    <name evidence="13" type="ORF">SAMN05444390_104218</name>
</gene>
<organism evidence="13 14">
    <name type="scientific">Marinobacterium lutimaris</name>
    <dbReference type="NCBI Taxonomy" id="568106"/>
    <lineage>
        <taxon>Bacteria</taxon>
        <taxon>Pseudomonadati</taxon>
        <taxon>Pseudomonadota</taxon>
        <taxon>Gammaproteobacteria</taxon>
        <taxon>Oceanospirillales</taxon>
        <taxon>Oceanospirillaceae</taxon>
        <taxon>Marinobacterium</taxon>
    </lineage>
</organism>
<dbReference type="InterPro" id="IPR038639">
    <property type="entry name" value="AlgX_C_sf"/>
</dbReference>
<reference evidence="13 14" key="1">
    <citation type="submission" date="2016-10" db="EMBL/GenBank/DDBJ databases">
        <authorList>
            <person name="de Groot N.N."/>
        </authorList>
    </citation>
    <scope>NUCLEOTIDE SEQUENCE [LARGE SCALE GENOMIC DNA]</scope>
    <source>
        <strain evidence="13 14">DSM 22012</strain>
    </source>
</reference>
<dbReference type="UniPathway" id="UPA00286"/>
<comment type="subcellular location">
    <subcellularLocation>
        <location evidence="1">Periplasm</location>
    </subcellularLocation>
</comment>
<proteinExistence type="inferred from homology"/>
<evidence type="ECO:0000256" key="4">
    <source>
        <dbReference type="ARBA" id="ARBA00013937"/>
    </source>
</evidence>
<evidence type="ECO:0000256" key="11">
    <source>
        <dbReference type="PIRSR" id="PIRSR638639-50"/>
    </source>
</evidence>
<dbReference type="OrthoDB" id="6773032at2"/>
<evidence type="ECO:0000256" key="3">
    <source>
        <dbReference type="ARBA" id="ARBA00006553"/>
    </source>
</evidence>
<evidence type="ECO:0000256" key="8">
    <source>
        <dbReference type="ARBA" id="ARBA00022841"/>
    </source>
</evidence>